<dbReference type="InterPro" id="IPR058240">
    <property type="entry name" value="rSAM_sf"/>
</dbReference>
<dbReference type="AlphaFoldDB" id="A0A9D9I1R3"/>
<dbReference type="SFLD" id="SFLDG01065">
    <property type="entry name" value="anaerobic_coproporphyrinogen-I"/>
    <property type="match status" value="1"/>
</dbReference>
<dbReference type="NCBIfam" id="TIGR03994">
    <property type="entry name" value="rSAM_HemZ"/>
    <property type="match status" value="1"/>
</dbReference>
<dbReference type="InterPro" id="IPR023995">
    <property type="entry name" value="HemZ"/>
</dbReference>
<dbReference type="SFLD" id="SFLDS00029">
    <property type="entry name" value="Radical_SAM"/>
    <property type="match status" value="1"/>
</dbReference>
<name>A0A9D9I1R3_9FIRM</name>
<dbReference type="Gene3D" id="3.80.30.20">
    <property type="entry name" value="tm_1862 like domain"/>
    <property type="match status" value="1"/>
</dbReference>
<proteinExistence type="predicted"/>
<dbReference type="EC" id="1.3.98.3" evidence="2"/>
<dbReference type="GO" id="GO:0051539">
    <property type="term" value="F:4 iron, 4 sulfur cluster binding"/>
    <property type="evidence" value="ECO:0007669"/>
    <property type="project" value="TreeGrafter"/>
</dbReference>
<keyword evidence="2" id="KW-0560">Oxidoreductase</keyword>
<dbReference type="InterPro" id="IPR006638">
    <property type="entry name" value="Elp3/MiaA/NifB-like_rSAM"/>
</dbReference>
<dbReference type="SUPFAM" id="SSF102114">
    <property type="entry name" value="Radical SAM enzymes"/>
    <property type="match status" value="1"/>
</dbReference>
<dbReference type="SFLD" id="SFLDF00310">
    <property type="entry name" value="oxygen-independent_coproporphy"/>
    <property type="match status" value="1"/>
</dbReference>
<feature type="domain" description="Radical SAM core" evidence="1">
    <location>
        <begin position="1"/>
        <end position="237"/>
    </location>
</feature>
<dbReference type="SFLD" id="SFLDG01082">
    <property type="entry name" value="B12-binding_domain_containing"/>
    <property type="match status" value="1"/>
</dbReference>
<dbReference type="SMART" id="SM00729">
    <property type="entry name" value="Elp3"/>
    <property type="match status" value="1"/>
</dbReference>
<evidence type="ECO:0000313" key="2">
    <source>
        <dbReference type="EMBL" id="MBO8464258.1"/>
    </source>
</evidence>
<dbReference type="GO" id="GO:0006779">
    <property type="term" value="P:porphyrin-containing compound biosynthetic process"/>
    <property type="evidence" value="ECO:0007669"/>
    <property type="project" value="TreeGrafter"/>
</dbReference>
<dbReference type="Pfam" id="PF04055">
    <property type="entry name" value="Radical_SAM"/>
    <property type="match status" value="1"/>
</dbReference>
<dbReference type="InterPro" id="IPR023404">
    <property type="entry name" value="rSAM_horseshoe"/>
</dbReference>
<dbReference type="EMBL" id="JADIML010000287">
    <property type="protein sequence ID" value="MBO8464258.1"/>
    <property type="molecule type" value="Genomic_DNA"/>
</dbReference>
<dbReference type="InterPro" id="IPR034505">
    <property type="entry name" value="Coproporphyrinogen-III_oxidase"/>
</dbReference>
<reference evidence="2" key="1">
    <citation type="submission" date="2020-10" db="EMBL/GenBank/DDBJ databases">
        <authorList>
            <person name="Gilroy R."/>
        </authorList>
    </citation>
    <scope>NUCLEOTIDE SEQUENCE</scope>
    <source>
        <strain evidence="2">E3-2379</strain>
    </source>
</reference>
<organism evidence="2 3">
    <name type="scientific">Candidatus Scybalomonas excrementavium</name>
    <dbReference type="NCBI Taxonomy" id="2840943"/>
    <lineage>
        <taxon>Bacteria</taxon>
        <taxon>Bacillati</taxon>
        <taxon>Bacillota</taxon>
        <taxon>Clostridia</taxon>
        <taxon>Lachnospirales</taxon>
        <taxon>Lachnospiraceae</taxon>
        <taxon>Lachnospiraceae incertae sedis</taxon>
        <taxon>Candidatus Scybalomonas</taxon>
    </lineage>
</organism>
<dbReference type="InterPro" id="IPR007197">
    <property type="entry name" value="rSAM"/>
</dbReference>
<protein>
    <submittedName>
        <fullName evidence="2">Coproporphyrinogen dehydrogenase HemZ</fullName>
        <ecNumber evidence="2">1.3.98.3</ecNumber>
    </submittedName>
</protein>
<reference evidence="2" key="2">
    <citation type="journal article" date="2021" name="PeerJ">
        <title>Extensive microbial diversity within the chicken gut microbiome revealed by metagenomics and culture.</title>
        <authorList>
            <person name="Gilroy R."/>
            <person name="Ravi A."/>
            <person name="Getino M."/>
            <person name="Pursley I."/>
            <person name="Horton D.L."/>
            <person name="Alikhan N.F."/>
            <person name="Baker D."/>
            <person name="Gharbi K."/>
            <person name="Hall N."/>
            <person name="Watson M."/>
            <person name="Adriaenssens E.M."/>
            <person name="Foster-Nyarko E."/>
            <person name="Jarju S."/>
            <person name="Secka A."/>
            <person name="Antonio M."/>
            <person name="Oren A."/>
            <person name="Chaudhuri R.R."/>
            <person name="La Ragione R."/>
            <person name="Hildebrand F."/>
            <person name="Pallen M.J."/>
        </authorList>
    </citation>
    <scope>NUCLEOTIDE SEQUENCE</scope>
    <source>
        <strain evidence="2">E3-2379</strain>
    </source>
</reference>
<evidence type="ECO:0000313" key="3">
    <source>
        <dbReference type="Proteomes" id="UP000823618"/>
    </source>
</evidence>
<evidence type="ECO:0000259" key="1">
    <source>
        <dbReference type="PROSITE" id="PS51918"/>
    </source>
</evidence>
<dbReference type="GO" id="GO:0051989">
    <property type="term" value="F:coproporphyrinogen dehydrogenase activity"/>
    <property type="evidence" value="ECO:0007669"/>
    <property type="project" value="UniProtKB-EC"/>
</dbReference>
<comment type="caution">
    <text evidence="2">The sequence shown here is derived from an EMBL/GenBank/DDBJ whole genome shotgun (WGS) entry which is preliminary data.</text>
</comment>
<dbReference type="PANTHER" id="PTHR13932:SF1">
    <property type="entry name" value="OXYGEN-INDEPENDENT COPROPORPHYRINOGEN-III OXIDASE-LIKE PROTEIN HEMZ"/>
    <property type="match status" value="1"/>
</dbReference>
<sequence length="328" mass="37671">SLYIGIPFCPSTCLYCSFTSYPIHKYEQKTWEYLEALKKEIAFIKEAMEQKGKKPSTIYMGGGTPTSLLASQLDHLLGYVRELFSLDEDDSKLLEFTVEAGRPDSITREKLQVLKKHKVDRISINPQTMKDETLRLIGRAHSVEDTKRAFLMAREEGMDNINMDIIVGLPGENLEDVKHTLDVIKDWKPESLTVHSLAIKRAANLNIQMEKYKSMVKGSTNDMLILVDEYAKQLNLVPYYLYRQKNIPGNLENVGYAKEGLECLYNILIMEEKQTIMAAGAGATTKYVCQKENRIERAENVKNVDQYIERIDEMIERKRTLLKENNDV</sequence>
<dbReference type="PANTHER" id="PTHR13932">
    <property type="entry name" value="COPROPORPHYRINIGEN III OXIDASE"/>
    <property type="match status" value="1"/>
</dbReference>
<dbReference type="GO" id="GO:0005737">
    <property type="term" value="C:cytoplasm"/>
    <property type="evidence" value="ECO:0007669"/>
    <property type="project" value="TreeGrafter"/>
</dbReference>
<dbReference type="CDD" id="cd01335">
    <property type="entry name" value="Radical_SAM"/>
    <property type="match status" value="1"/>
</dbReference>
<feature type="non-terminal residue" evidence="2">
    <location>
        <position position="1"/>
    </location>
</feature>
<accession>A0A9D9I1R3</accession>
<dbReference type="Proteomes" id="UP000823618">
    <property type="component" value="Unassembled WGS sequence"/>
</dbReference>
<dbReference type="PROSITE" id="PS51918">
    <property type="entry name" value="RADICAL_SAM"/>
    <property type="match status" value="1"/>
</dbReference>
<gene>
    <name evidence="2" type="primary">hemZ</name>
    <name evidence="2" type="ORF">IAC13_10035</name>
</gene>